<protein>
    <submittedName>
        <fullName evidence="2">Uncharacterized protein</fullName>
    </submittedName>
</protein>
<proteinExistence type="predicted"/>
<keyword evidence="1" id="KW-0732">Signal</keyword>
<gene>
    <name evidence="2" type="ORF">GBAR_LOCUS19222</name>
</gene>
<evidence type="ECO:0000313" key="2">
    <source>
        <dbReference type="EMBL" id="CAI8034077.1"/>
    </source>
</evidence>
<reference evidence="2" key="1">
    <citation type="submission" date="2023-03" db="EMBL/GenBank/DDBJ databases">
        <authorList>
            <person name="Steffen K."/>
            <person name="Cardenas P."/>
        </authorList>
    </citation>
    <scope>NUCLEOTIDE SEQUENCE</scope>
</reference>
<dbReference type="EMBL" id="CASHTH010002709">
    <property type="protein sequence ID" value="CAI8034077.1"/>
    <property type="molecule type" value="Genomic_DNA"/>
</dbReference>
<evidence type="ECO:0000256" key="1">
    <source>
        <dbReference type="SAM" id="SignalP"/>
    </source>
</evidence>
<keyword evidence="3" id="KW-1185">Reference proteome</keyword>
<feature type="chain" id="PRO_5041342868" evidence="1">
    <location>
        <begin position="23"/>
        <end position="203"/>
    </location>
</feature>
<sequence length="203" mass="23094">MSSIALFLSFHVLLSCYQLTFAQSDDEPFILVEDDVLPFCDEQQFITFNGTHLVCRNMTERPCNCPVILPDPPPGCQHFPPPPRGGFLCLRTEATIYCSVQCDNTSEFSSFPFNPYRCGPETIFYGKTPQQPLIRNCPSVTVLRQTMFPESNYIPVPCDQLTEEQKREKFEGLLMDLQWIYGCTNCDLEQAFVDCPPVPPNSQ</sequence>
<comment type="caution">
    <text evidence="2">The sequence shown here is derived from an EMBL/GenBank/DDBJ whole genome shotgun (WGS) entry which is preliminary data.</text>
</comment>
<dbReference type="AlphaFoldDB" id="A0AA35X190"/>
<organism evidence="2 3">
    <name type="scientific">Geodia barretti</name>
    <name type="common">Barrett's horny sponge</name>
    <dbReference type="NCBI Taxonomy" id="519541"/>
    <lineage>
        <taxon>Eukaryota</taxon>
        <taxon>Metazoa</taxon>
        <taxon>Porifera</taxon>
        <taxon>Demospongiae</taxon>
        <taxon>Heteroscleromorpha</taxon>
        <taxon>Tetractinellida</taxon>
        <taxon>Astrophorina</taxon>
        <taxon>Geodiidae</taxon>
        <taxon>Geodia</taxon>
    </lineage>
</organism>
<name>A0AA35X190_GEOBA</name>
<accession>A0AA35X190</accession>
<dbReference type="Proteomes" id="UP001174909">
    <property type="component" value="Unassembled WGS sequence"/>
</dbReference>
<feature type="signal peptide" evidence="1">
    <location>
        <begin position="1"/>
        <end position="22"/>
    </location>
</feature>
<evidence type="ECO:0000313" key="3">
    <source>
        <dbReference type="Proteomes" id="UP001174909"/>
    </source>
</evidence>